<evidence type="ECO:0000256" key="1">
    <source>
        <dbReference type="SAM" id="MobiDB-lite"/>
    </source>
</evidence>
<proteinExistence type="predicted"/>
<dbReference type="OrthoDB" id="1747994at2759"/>
<dbReference type="PANTHER" id="PTHR35711">
    <property type="entry name" value="EXPRESSED PROTEIN"/>
    <property type="match status" value="1"/>
</dbReference>
<accession>A0A5N6LQ56</accession>
<dbReference type="EMBL" id="SZYD01000019">
    <property type="protein sequence ID" value="KAD2394314.1"/>
    <property type="molecule type" value="Genomic_DNA"/>
</dbReference>
<dbReference type="PANTHER" id="PTHR35711:SF13">
    <property type="match status" value="1"/>
</dbReference>
<feature type="compositionally biased region" description="Polar residues" evidence="1">
    <location>
        <begin position="173"/>
        <end position="182"/>
    </location>
</feature>
<feature type="compositionally biased region" description="Basic and acidic residues" evidence="1">
    <location>
        <begin position="110"/>
        <end position="122"/>
    </location>
</feature>
<evidence type="ECO:0000313" key="3">
    <source>
        <dbReference type="Proteomes" id="UP000326396"/>
    </source>
</evidence>
<keyword evidence="3" id="KW-1185">Reference proteome</keyword>
<dbReference type="Proteomes" id="UP000326396">
    <property type="component" value="Linkage Group LG9"/>
</dbReference>
<feature type="compositionally biased region" description="Acidic residues" evidence="1">
    <location>
        <begin position="123"/>
        <end position="167"/>
    </location>
</feature>
<gene>
    <name evidence="2" type="ORF">E3N88_41291</name>
</gene>
<reference evidence="2 3" key="1">
    <citation type="submission" date="2019-05" db="EMBL/GenBank/DDBJ databases">
        <title>Mikania micrantha, genome provides insights into the molecular mechanism of rapid growth.</title>
        <authorList>
            <person name="Liu B."/>
        </authorList>
    </citation>
    <scope>NUCLEOTIDE SEQUENCE [LARGE SCALE GENOMIC DNA]</scope>
    <source>
        <strain evidence="2">NLD-2019</strain>
        <tissue evidence="2">Leaf</tissue>
    </source>
</reference>
<feature type="region of interest" description="Disordered" evidence="1">
    <location>
        <begin position="110"/>
        <end position="184"/>
    </location>
</feature>
<sequence>MSSEGSSEDLSSEASVFYLSSEAIGFYLSLPKVLLKTCLRKLGLNFKDTWEYHEILGDIQRKMASFAETLLAAQISLASVIMMTGFLLQYVHAFHNLIGTDQSFPISELHKKGTTEPEAKDGSDDEDDDDDDDDEAGEPEDDAGDEDFSGDEKEEDDDDDDDDDGEANDPAANGNQEGQNDTIDIEWFKSEMKIMLAVVHCAAAN</sequence>
<evidence type="ECO:0000313" key="2">
    <source>
        <dbReference type="EMBL" id="KAD2394314.1"/>
    </source>
</evidence>
<protein>
    <submittedName>
        <fullName evidence="2">Uncharacterized protein</fullName>
    </submittedName>
</protein>
<dbReference type="AlphaFoldDB" id="A0A5N6LQ56"/>
<comment type="caution">
    <text evidence="2">The sequence shown here is derived from an EMBL/GenBank/DDBJ whole genome shotgun (WGS) entry which is preliminary data.</text>
</comment>
<organism evidence="2 3">
    <name type="scientific">Mikania micrantha</name>
    <name type="common">bitter vine</name>
    <dbReference type="NCBI Taxonomy" id="192012"/>
    <lineage>
        <taxon>Eukaryota</taxon>
        <taxon>Viridiplantae</taxon>
        <taxon>Streptophyta</taxon>
        <taxon>Embryophyta</taxon>
        <taxon>Tracheophyta</taxon>
        <taxon>Spermatophyta</taxon>
        <taxon>Magnoliopsida</taxon>
        <taxon>eudicotyledons</taxon>
        <taxon>Gunneridae</taxon>
        <taxon>Pentapetalae</taxon>
        <taxon>asterids</taxon>
        <taxon>campanulids</taxon>
        <taxon>Asterales</taxon>
        <taxon>Asteraceae</taxon>
        <taxon>Asteroideae</taxon>
        <taxon>Heliantheae alliance</taxon>
        <taxon>Eupatorieae</taxon>
        <taxon>Mikania</taxon>
    </lineage>
</organism>
<name>A0A5N6LQ56_9ASTR</name>